<dbReference type="CDD" id="cd07779">
    <property type="entry name" value="ASKHA_NBD_FGGY_YgcE-like"/>
    <property type="match status" value="1"/>
</dbReference>
<dbReference type="Pfam" id="PF00370">
    <property type="entry name" value="FGGY_N"/>
    <property type="match status" value="1"/>
</dbReference>
<dbReference type="InterPro" id="IPR043129">
    <property type="entry name" value="ATPase_NBD"/>
</dbReference>
<evidence type="ECO:0000313" key="6">
    <source>
        <dbReference type="EMBL" id="QSI77789.1"/>
    </source>
</evidence>
<keyword evidence="7" id="KW-1185">Reference proteome</keyword>
<keyword evidence="3 6" id="KW-0418">Kinase</keyword>
<evidence type="ECO:0000259" key="5">
    <source>
        <dbReference type="Pfam" id="PF02782"/>
    </source>
</evidence>
<dbReference type="RefSeq" id="WP_206255110.1">
    <property type="nucleotide sequence ID" value="NZ_CP071060.1"/>
</dbReference>
<evidence type="ECO:0000256" key="2">
    <source>
        <dbReference type="ARBA" id="ARBA00022679"/>
    </source>
</evidence>
<comment type="similarity">
    <text evidence="1">Belongs to the FGGY kinase family.</text>
</comment>
<keyword evidence="2" id="KW-0808">Transferase</keyword>
<evidence type="ECO:0000256" key="3">
    <source>
        <dbReference type="ARBA" id="ARBA00022777"/>
    </source>
</evidence>
<dbReference type="InterPro" id="IPR050406">
    <property type="entry name" value="FGGY_Carb_Kinase"/>
</dbReference>
<dbReference type="GO" id="GO:0016301">
    <property type="term" value="F:kinase activity"/>
    <property type="evidence" value="ECO:0007669"/>
    <property type="project" value="UniProtKB-KW"/>
</dbReference>
<dbReference type="Pfam" id="PF02782">
    <property type="entry name" value="FGGY_C"/>
    <property type="match status" value="1"/>
</dbReference>
<dbReference type="PIRSF" id="PIRSF000538">
    <property type="entry name" value="GlpK"/>
    <property type="match status" value="1"/>
</dbReference>
<evidence type="ECO:0000313" key="7">
    <source>
        <dbReference type="Proteomes" id="UP000663570"/>
    </source>
</evidence>
<dbReference type="Proteomes" id="UP000663570">
    <property type="component" value="Chromosome"/>
</dbReference>
<dbReference type="InterPro" id="IPR018484">
    <property type="entry name" value="FGGY_N"/>
</dbReference>
<gene>
    <name evidence="6" type="ORF">JY500_03795</name>
</gene>
<dbReference type="InterPro" id="IPR018485">
    <property type="entry name" value="FGGY_C"/>
</dbReference>
<evidence type="ECO:0000259" key="4">
    <source>
        <dbReference type="Pfam" id="PF00370"/>
    </source>
</evidence>
<dbReference type="SUPFAM" id="SSF53067">
    <property type="entry name" value="Actin-like ATPase domain"/>
    <property type="match status" value="2"/>
</dbReference>
<organism evidence="6 7">
    <name type="scientific">Niveibacterium microcysteis</name>
    <dbReference type="NCBI Taxonomy" id="2811415"/>
    <lineage>
        <taxon>Bacteria</taxon>
        <taxon>Pseudomonadati</taxon>
        <taxon>Pseudomonadota</taxon>
        <taxon>Betaproteobacteria</taxon>
        <taxon>Rhodocyclales</taxon>
        <taxon>Rhodocyclaceae</taxon>
        <taxon>Niveibacterium</taxon>
    </lineage>
</organism>
<dbReference type="InterPro" id="IPR000577">
    <property type="entry name" value="Carb_kinase_FGGY"/>
</dbReference>
<proteinExistence type="inferred from homology"/>
<dbReference type="Gene3D" id="3.30.420.40">
    <property type="match status" value="2"/>
</dbReference>
<name>A0ABX7M8P7_9RHOO</name>
<dbReference type="PANTHER" id="PTHR43095:SF5">
    <property type="entry name" value="XYLULOSE KINASE"/>
    <property type="match status" value="1"/>
</dbReference>
<protein>
    <submittedName>
        <fullName evidence="6">FGGY-family carbohydrate kinase</fullName>
    </submittedName>
</protein>
<reference evidence="6 7" key="1">
    <citation type="submission" date="2021-02" db="EMBL/GenBank/DDBJ databases">
        <title>Niveibacterium changnyeongensis HC41.</title>
        <authorList>
            <person name="Kang M."/>
        </authorList>
    </citation>
    <scope>NUCLEOTIDE SEQUENCE [LARGE SCALE GENOMIC DNA]</scope>
    <source>
        <strain evidence="6 7">HC41</strain>
    </source>
</reference>
<dbReference type="EMBL" id="CP071060">
    <property type="protein sequence ID" value="QSI77789.1"/>
    <property type="molecule type" value="Genomic_DNA"/>
</dbReference>
<accession>A0ABX7M8P7</accession>
<sequence>MTMPAPDDLLLSLDCGTQSVRALLFDLQGALVGKAQVHFDDYRAPQPGWLEHDAEGFWAATAQACRQLWASYGHLKPALRGVAVTTQRGTVIPIDAEGKALHPALIWLDQRKAQRVPTVAPWWRAAFKAAGVADTIRYFQREAEANWFAECEPALWAKTHKFLLLSGWLNFRLTGRHVDSVGAQVGYLPFDFKRLAWARAWDWKWQALALAPDVLPELLPVGATLGQVTRAAAADTGIPEGLPVIAAAADKACEILGAGAPTPEVGALSYGTTATVNVTTRRYFEALPWVPPYPAAVPGQYSSEVQIFRGYWMVRWFKEQFGQAEQLAAEQAGIVPESLFDEMVATVPPGSMGLMLQPFWSPGIRHPGPDAKGAVIGFGDVHTKAHLYRAILEGLAYALRDGRERIEKRSGVAMRELRVSGGGSQSDAAMQLTADIFNLPTSRPHTYETSGLGAAIDCAVGLGLHRDFDSAVAAMTRVARTFEPIHANAALYEALYTRVYRHMYERLAPLYTEIQRITGYPRLD</sequence>
<dbReference type="PANTHER" id="PTHR43095">
    <property type="entry name" value="SUGAR KINASE"/>
    <property type="match status" value="1"/>
</dbReference>
<feature type="domain" description="Carbohydrate kinase FGGY N-terminal" evidence="4">
    <location>
        <begin position="10"/>
        <end position="257"/>
    </location>
</feature>
<feature type="domain" description="Carbohydrate kinase FGGY C-terminal" evidence="5">
    <location>
        <begin position="267"/>
        <end position="460"/>
    </location>
</feature>
<evidence type="ECO:0000256" key="1">
    <source>
        <dbReference type="ARBA" id="ARBA00009156"/>
    </source>
</evidence>